<dbReference type="Pfam" id="PF21259">
    <property type="entry name" value="Rgg_C"/>
    <property type="match status" value="1"/>
</dbReference>
<organism evidence="2 3">
    <name type="scientific">Enterococcus thailandicus</name>
    <dbReference type="NCBI Taxonomy" id="417368"/>
    <lineage>
        <taxon>Bacteria</taxon>
        <taxon>Bacillati</taxon>
        <taxon>Bacillota</taxon>
        <taxon>Bacilli</taxon>
        <taxon>Lactobacillales</taxon>
        <taxon>Enterococcaceae</taxon>
        <taxon>Enterococcus</taxon>
    </lineage>
</organism>
<dbReference type="Gene3D" id="1.10.260.40">
    <property type="entry name" value="lambda repressor-like DNA-binding domains"/>
    <property type="match status" value="1"/>
</dbReference>
<dbReference type="SMART" id="SM00530">
    <property type="entry name" value="HTH_XRE"/>
    <property type="match status" value="1"/>
</dbReference>
<dbReference type="InterPro" id="IPR010057">
    <property type="entry name" value="Transcription_activator_Rgg_C"/>
</dbReference>
<dbReference type="PANTHER" id="PTHR37038">
    <property type="entry name" value="TRANSCRIPTIONAL REGULATOR-RELATED"/>
    <property type="match status" value="1"/>
</dbReference>
<dbReference type="EMBL" id="LWMN01000003">
    <property type="protein sequence ID" value="OAQ56667.1"/>
    <property type="molecule type" value="Genomic_DNA"/>
</dbReference>
<dbReference type="SUPFAM" id="SSF47413">
    <property type="entry name" value="lambda repressor-like DNA-binding domains"/>
    <property type="match status" value="1"/>
</dbReference>
<dbReference type="RefSeq" id="WP_067481556.1">
    <property type="nucleotide sequence ID" value="NZ_JBHKAT010000017.1"/>
</dbReference>
<dbReference type="AlphaFoldDB" id="A0A179ETY5"/>
<reference evidence="2 3" key="1">
    <citation type="submission" date="2016-04" db="EMBL/GenBank/DDBJ databases">
        <title>Draft genome of an Enterococcus thailandicus strain isolated from bovine feces.</title>
        <authorList>
            <person name="Beukers A.G."/>
            <person name="Zaheer R."/>
            <person name="Goji N."/>
            <person name="Cook S.R."/>
            <person name="Amoako K."/>
            <person name="Chaves A.V."/>
            <person name="Ward M.P."/>
            <person name="Mcallister T.A."/>
        </authorList>
    </citation>
    <scope>NUCLEOTIDE SEQUENCE [LARGE SCALE GENOMIC DNA]</scope>
    <source>
        <strain evidence="2 3">F0711D 46</strain>
    </source>
</reference>
<dbReference type="InterPro" id="IPR010982">
    <property type="entry name" value="Lambda_DNA-bd_dom_sf"/>
</dbReference>
<feature type="domain" description="HTH cro/C1-type" evidence="1">
    <location>
        <begin position="7"/>
        <end position="60"/>
    </location>
</feature>
<sequence length="288" mass="34589">MDQADLLKKLRVERRLSQSSLTEQISSRTTLSSFETRHTQLSSETLHKYLDRMNVKLPEFMFYLHDNKITTKEIAAKKFLEIIHQKPKQKIAETFREQLLLLLKQTNDEYYYILLIQFNILLAKEKNLLNLKLFEKEIMYIKDRLFRVENWGYFELSTFNNLMFIFPTETIKFLFKDSEEKMILFYTSNVYQSLYTSFLINGCYLAFERKTLDLLSTFLSPLEKLAVNSKNTYEQIYYKFFSTLSPICEGKTMNIDFNKIEKLINIFYILDNKKKAIELEEFFHSVYD</sequence>
<evidence type="ECO:0000313" key="3">
    <source>
        <dbReference type="Proteomes" id="UP000078516"/>
    </source>
</evidence>
<dbReference type="Proteomes" id="UP000078516">
    <property type="component" value="Unassembled WGS sequence"/>
</dbReference>
<keyword evidence="3" id="KW-1185">Reference proteome</keyword>
<dbReference type="InterPro" id="IPR053163">
    <property type="entry name" value="HTH-type_regulator_Rgg"/>
</dbReference>
<evidence type="ECO:0000313" key="2">
    <source>
        <dbReference type="EMBL" id="OAQ56667.1"/>
    </source>
</evidence>
<gene>
    <name evidence="2" type="ORF">A6E74_11810</name>
</gene>
<dbReference type="NCBIfam" id="TIGR01716">
    <property type="entry name" value="RGG_Cterm"/>
    <property type="match status" value="1"/>
</dbReference>
<proteinExistence type="predicted"/>
<dbReference type="Pfam" id="PF01381">
    <property type="entry name" value="HTH_3"/>
    <property type="match status" value="1"/>
</dbReference>
<dbReference type="InterPro" id="IPR001387">
    <property type="entry name" value="Cro/C1-type_HTH"/>
</dbReference>
<protein>
    <recommendedName>
        <fullName evidence="1">HTH cro/C1-type domain-containing protein</fullName>
    </recommendedName>
</protein>
<dbReference type="CDD" id="cd00093">
    <property type="entry name" value="HTH_XRE"/>
    <property type="match status" value="1"/>
</dbReference>
<name>A0A179ETY5_ENTTH</name>
<accession>A0A179ETY5</accession>
<comment type="caution">
    <text evidence="2">The sequence shown here is derived from an EMBL/GenBank/DDBJ whole genome shotgun (WGS) entry which is preliminary data.</text>
</comment>
<dbReference type="PROSITE" id="PS50943">
    <property type="entry name" value="HTH_CROC1"/>
    <property type="match status" value="1"/>
</dbReference>
<dbReference type="GO" id="GO:0003677">
    <property type="term" value="F:DNA binding"/>
    <property type="evidence" value="ECO:0007669"/>
    <property type="project" value="InterPro"/>
</dbReference>
<evidence type="ECO:0000259" key="1">
    <source>
        <dbReference type="PROSITE" id="PS50943"/>
    </source>
</evidence>